<dbReference type="EMBL" id="VFJC01000016">
    <property type="protein sequence ID" value="KAB5549380.1"/>
    <property type="molecule type" value="Genomic_DNA"/>
</dbReference>
<evidence type="ECO:0000313" key="3">
    <source>
        <dbReference type="Proteomes" id="UP000327468"/>
    </source>
</evidence>
<gene>
    <name evidence="2" type="ORF">PHYPO_G00066640</name>
</gene>
<organism evidence="2 3">
    <name type="scientific">Pangasianodon hypophthalmus</name>
    <name type="common">Striped catfish</name>
    <name type="synonym">Helicophagus hypophthalmus</name>
    <dbReference type="NCBI Taxonomy" id="310915"/>
    <lineage>
        <taxon>Eukaryota</taxon>
        <taxon>Metazoa</taxon>
        <taxon>Chordata</taxon>
        <taxon>Craniata</taxon>
        <taxon>Vertebrata</taxon>
        <taxon>Euteleostomi</taxon>
        <taxon>Actinopterygii</taxon>
        <taxon>Neopterygii</taxon>
        <taxon>Teleostei</taxon>
        <taxon>Ostariophysi</taxon>
        <taxon>Siluriformes</taxon>
        <taxon>Pangasiidae</taxon>
        <taxon>Pangasianodon</taxon>
    </lineage>
</organism>
<evidence type="ECO:0000256" key="1">
    <source>
        <dbReference type="SAM" id="MobiDB-lite"/>
    </source>
</evidence>
<proteinExistence type="predicted"/>
<sequence length="181" mass="20229">MFRFPCRLKYLMASPPEPDSTTDHFNSVTSDSETGTVAFTEEPEEPLLVFVDRATHTVVFKQEPAEPLSVDTDSSGSEFEGLPRYAPRPGQRRRLFYSREFIPFNTCSEKKPRASGGGQTSPSDNREYKKSAEEAGFPLRRSYLICIGPPPPVCKESQKKCTVPSLCMSHSKCPPTSYKPP</sequence>
<protein>
    <submittedName>
        <fullName evidence="2">Uncharacterized protein</fullName>
    </submittedName>
</protein>
<keyword evidence="3" id="KW-1185">Reference proteome</keyword>
<evidence type="ECO:0000313" key="2">
    <source>
        <dbReference type="EMBL" id="KAB5549380.1"/>
    </source>
</evidence>
<dbReference type="Proteomes" id="UP000327468">
    <property type="component" value="Chromosome 15"/>
</dbReference>
<comment type="caution">
    <text evidence="2">The sequence shown here is derived from an EMBL/GenBank/DDBJ whole genome shotgun (WGS) entry which is preliminary data.</text>
</comment>
<feature type="region of interest" description="Disordered" evidence="1">
    <location>
        <begin position="108"/>
        <end position="132"/>
    </location>
</feature>
<feature type="region of interest" description="Disordered" evidence="1">
    <location>
        <begin position="67"/>
        <end position="87"/>
    </location>
</feature>
<dbReference type="AlphaFoldDB" id="A0A5N5M2Q7"/>
<name>A0A5N5M2Q7_PANHP</name>
<reference evidence="2 3" key="1">
    <citation type="submission" date="2019-06" db="EMBL/GenBank/DDBJ databases">
        <title>A chromosome-scale genome assembly of the striped catfish, Pangasianodon hypophthalmus.</title>
        <authorList>
            <person name="Wen M."/>
            <person name="Zahm M."/>
            <person name="Roques C."/>
            <person name="Cabau C."/>
            <person name="Klopp C."/>
            <person name="Donnadieu C."/>
            <person name="Jouanno E."/>
            <person name="Avarre J.-C."/>
            <person name="Campet M."/>
            <person name="Ha T.T.T."/>
            <person name="Dugue R."/>
            <person name="Lampietro C."/>
            <person name="Louis A."/>
            <person name="Herpin A."/>
            <person name="Echchiki A."/>
            <person name="Berthelot C."/>
            <person name="Parey E."/>
            <person name="Roest-Crollius H."/>
            <person name="Braasch I."/>
            <person name="Postlethwait J."/>
            <person name="Bobe J."/>
            <person name="Montfort J."/>
            <person name="Bouchez O."/>
            <person name="Begum T."/>
            <person name="Schartl M."/>
            <person name="Guiguen Y."/>
        </authorList>
    </citation>
    <scope>NUCLEOTIDE SEQUENCE [LARGE SCALE GENOMIC DNA]</scope>
    <source>
        <strain evidence="2 3">Indonesia</strain>
        <tissue evidence="2">Blood</tissue>
    </source>
</reference>
<accession>A0A5N5M2Q7</accession>